<dbReference type="InterPro" id="IPR003500">
    <property type="entry name" value="RpiB_LacA_LacB"/>
</dbReference>
<sequence length="163" mass="17011">MRIAIASDHAATDLKAELAEWLMEEGHEVADLGPQAGESVDYPDYGYKLAGVIADGTAQFGVALCGSGIGISISVNRHPGVRCALVSEPLSAALAREHNNANCIALGARLTGIEMAKSCVATFLATQFADEGDPAGRHQRRVAKLGNPPATPDSGPDHIETHQ</sequence>
<dbReference type="OrthoDB" id="1778624at2"/>
<feature type="active site" description="Proton donor" evidence="2">
    <location>
        <position position="98"/>
    </location>
</feature>
<feature type="binding site" evidence="3">
    <location>
        <position position="141"/>
    </location>
    <ligand>
        <name>D-ribulose 5-phosphate</name>
        <dbReference type="ChEBI" id="CHEBI:58121"/>
    </ligand>
</feature>
<dbReference type="RefSeq" id="WP_034957614.1">
    <property type="nucleotide sequence ID" value="NZ_JMIW01000001.1"/>
</dbReference>
<dbReference type="GO" id="GO:0016861">
    <property type="term" value="F:intramolecular oxidoreductase activity, interconverting aldoses and ketoses"/>
    <property type="evidence" value="ECO:0007669"/>
    <property type="project" value="UniProtKB-ARBA"/>
</dbReference>
<evidence type="ECO:0000256" key="1">
    <source>
        <dbReference type="ARBA" id="ARBA00008754"/>
    </source>
</evidence>
<dbReference type="PANTHER" id="PTHR30345:SF0">
    <property type="entry name" value="DNA DAMAGE-REPAIR_TOLERATION PROTEIN DRT102"/>
    <property type="match status" value="1"/>
</dbReference>
<keyword evidence="5" id="KW-0413">Isomerase</keyword>
<comment type="caution">
    <text evidence="5">The sequence shown here is derived from an EMBL/GenBank/DDBJ whole genome shotgun (WGS) entry which is preliminary data.</text>
</comment>
<evidence type="ECO:0000313" key="6">
    <source>
        <dbReference type="Proteomes" id="UP000027647"/>
    </source>
</evidence>
<dbReference type="NCBIfam" id="TIGR00689">
    <property type="entry name" value="rpiB_lacA_lacB"/>
    <property type="match status" value="1"/>
</dbReference>
<feature type="active site" description="Proton acceptor" evidence="2">
    <location>
        <position position="65"/>
    </location>
</feature>
<feature type="region of interest" description="Disordered" evidence="4">
    <location>
        <begin position="131"/>
        <end position="163"/>
    </location>
</feature>
<dbReference type="Gene3D" id="3.40.1400.10">
    <property type="entry name" value="Sugar-phosphate isomerase, RpiB/LacA/LacB"/>
    <property type="match status" value="1"/>
</dbReference>
<feature type="binding site" evidence="3">
    <location>
        <position position="109"/>
    </location>
    <ligand>
        <name>D-ribulose 5-phosphate</name>
        <dbReference type="ChEBI" id="CHEBI:58121"/>
    </ligand>
</feature>
<dbReference type="SUPFAM" id="SSF89623">
    <property type="entry name" value="Ribose/Galactose isomerase RpiB/AlsB"/>
    <property type="match status" value="1"/>
</dbReference>
<dbReference type="STRING" id="1044.EH31_01315"/>
<dbReference type="EMBL" id="JMIW01000001">
    <property type="protein sequence ID" value="KEO91331.1"/>
    <property type="molecule type" value="Genomic_DNA"/>
</dbReference>
<proteinExistence type="inferred from homology"/>
<evidence type="ECO:0000256" key="2">
    <source>
        <dbReference type="PIRSR" id="PIRSR005384-1"/>
    </source>
</evidence>
<dbReference type="Proteomes" id="UP000027647">
    <property type="component" value="Unassembled WGS sequence"/>
</dbReference>
<dbReference type="Pfam" id="PF02502">
    <property type="entry name" value="LacAB_rpiB"/>
    <property type="match status" value="1"/>
</dbReference>
<feature type="binding site" evidence="3">
    <location>
        <position position="99"/>
    </location>
    <ligand>
        <name>D-ribulose 5-phosphate</name>
        <dbReference type="ChEBI" id="CHEBI:58121"/>
    </ligand>
</feature>
<comment type="similarity">
    <text evidence="1">Belongs to the LacAB/RpiB family.</text>
</comment>
<dbReference type="AlphaFoldDB" id="A0A074M963"/>
<organism evidence="5 6">
    <name type="scientific">Erythrobacter longus</name>
    <dbReference type="NCBI Taxonomy" id="1044"/>
    <lineage>
        <taxon>Bacteria</taxon>
        <taxon>Pseudomonadati</taxon>
        <taxon>Pseudomonadota</taxon>
        <taxon>Alphaproteobacteria</taxon>
        <taxon>Sphingomonadales</taxon>
        <taxon>Erythrobacteraceae</taxon>
        <taxon>Erythrobacter/Porphyrobacter group</taxon>
        <taxon>Erythrobacter</taxon>
    </lineage>
</organism>
<gene>
    <name evidence="5" type="ORF">EH31_01315</name>
</gene>
<protein>
    <submittedName>
        <fullName evidence="5">Ribose 5-phosphate isomerase</fullName>
    </submittedName>
</protein>
<feature type="binding site" evidence="3">
    <location>
        <position position="137"/>
    </location>
    <ligand>
        <name>D-ribulose 5-phosphate</name>
        <dbReference type="ChEBI" id="CHEBI:58121"/>
    </ligand>
</feature>
<dbReference type="eggNOG" id="COG0698">
    <property type="taxonomic scope" value="Bacteria"/>
</dbReference>
<accession>A0A074M963</accession>
<evidence type="ECO:0000256" key="4">
    <source>
        <dbReference type="SAM" id="MobiDB-lite"/>
    </source>
</evidence>
<feature type="binding site" evidence="3">
    <location>
        <begin position="8"/>
        <end position="9"/>
    </location>
    <ligand>
        <name>D-ribulose 5-phosphate</name>
        <dbReference type="ChEBI" id="CHEBI:58121"/>
    </ligand>
</feature>
<keyword evidence="6" id="KW-1185">Reference proteome</keyword>
<evidence type="ECO:0000256" key="3">
    <source>
        <dbReference type="PIRSR" id="PIRSR005384-2"/>
    </source>
</evidence>
<dbReference type="GO" id="GO:0005975">
    <property type="term" value="P:carbohydrate metabolic process"/>
    <property type="evidence" value="ECO:0007669"/>
    <property type="project" value="InterPro"/>
</dbReference>
<feature type="binding site" evidence="3">
    <location>
        <begin position="66"/>
        <end position="70"/>
    </location>
    <ligand>
        <name>D-ribulose 5-phosphate</name>
        <dbReference type="ChEBI" id="CHEBI:58121"/>
    </ligand>
</feature>
<reference evidence="5 6" key="1">
    <citation type="submission" date="2014-04" db="EMBL/GenBank/DDBJ databases">
        <title>A comprehensive comparison of genomes of Erythrobacter spp. strains.</title>
        <authorList>
            <person name="Zheng Q."/>
        </authorList>
    </citation>
    <scope>NUCLEOTIDE SEQUENCE [LARGE SCALE GENOMIC DNA]</scope>
    <source>
        <strain evidence="5 6">DSM 6997</strain>
    </source>
</reference>
<dbReference type="PIRSF" id="PIRSF005384">
    <property type="entry name" value="RpiB_LacA_B"/>
    <property type="match status" value="1"/>
</dbReference>
<dbReference type="NCBIfam" id="NF004051">
    <property type="entry name" value="PRK05571.1"/>
    <property type="match status" value="1"/>
</dbReference>
<dbReference type="PANTHER" id="PTHR30345">
    <property type="entry name" value="RIBOSE-5-PHOSPHATE ISOMERASE B"/>
    <property type="match status" value="1"/>
</dbReference>
<dbReference type="InterPro" id="IPR036569">
    <property type="entry name" value="RpiB_LacA_LacB_sf"/>
</dbReference>
<evidence type="ECO:0000313" key="5">
    <source>
        <dbReference type="EMBL" id="KEO91331.1"/>
    </source>
</evidence>
<name>A0A074M963_ERYLO</name>